<feature type="compositionally biased region" description="Low complexity" evidence="1">
    <location>
        <begin position="249"/>
        <end position="266"/>
    </location>
</feature>
<name>A0A6P6RQU0_9EIME</name>
<feature type="compositionally biased region" description="Basic and acidic residues" evidence="1">
    <location>
        <begin position="58"/>
        <end position="69"/>
    </location>
</feature>
<dbReference type="Proteomes" id="UP000515125">
    <property type="component" value="Unplaced"/>
</dbReference>
<protein>
    <submittedName>
        <fullName evidence="3">Uncharacterized protein LOC113146532</fullName>
    </submittedName>
</protein>
<dbReference type="GeneID" id="113146532"/>
<proteinExistence type="predicted"/>
<dbReference type="AlphaFoldDB" id="A0A6P6RQU0"/>
<dbReference type="RefSeq" id="XP_026189919.1">
    <property type="nucleotide sequence ID" value="XM_026334134.1"/>
</dbReference>
<evidence type="ECO:0000313" key="3">
    <source>
        <dbReference type="RefSeq" id="XP_026189919.1"/>
    </source>
</evidence>
<feature type="region of interest" description="Disordered" evidence="1">
    <location>
        <begin position="1"/>
        <end position="90"/>
    </location>
</feature>
<sequence length="281" mass="28893">MRAIRQENSIPCKPTEPLFQKREQGNSPRQARSLTARCSVERRDLHYPVSPDGQNDDMLDKPDREKSEESSSSAEAAGGACVIPRKSLPPPPDGEVALSLPLTSFVTLGGGPSAVAESSSTTPPTAISILGAVADSRQIAAAVVAAFARAGARTADFLATPRTAVDASLTLHLLKHAAQFVAAAAAQAAAAAAHPPQRLALQRLPRRTGRLLHRHAVDAASASLHDNHKSLGAHADAAPPPGDSSVLSPPANAALAEEPPAAPAAAPVPHIRGAAAHLLLS</sequence>
<accession>A0A6P6RQU0</accession>
<feature type="region of interest" description="Disordered" evidence="1">
    <location>
        <begin position="230"/>
        <end position="266"/>
    </location>
</feature>
<keyword evidence="2" id="KW-1185">Reference proteome</keyword>
<evidence type="ECO:0000256" key="1">
    <source>
        <dbReference type="SAM" id="MobiDB-lite"/>
    </source>
</evidence>
<reference evidence="3" key="1">
    <citation type="submission" date="2025-08" db="UniProtKB">
        <authorList>
            <consortium name="RefSeq"/>
        </authorList>
    </citation>
    <scope>IDENTIFICATION</scope>
</reference>
<evidence type="ECO:0000313" key="2">
    <source>
        <dbReference type="Proteomes" id="UP000515125"/>
    </source>
</evidence>
<organism evidence="2 3">
    <name type="scientific">Cyclospora cayetanensis</name>
    <dbReference type="NCBI Taxonomy" id="88456"/>
    <lineage>
        <taxon>Eukaryota</taxon>
        <taxon>Sar</taxon>
        <taxon>Alveolata</taxon>
        <taxon>Apicomplexa</taxon>
        <taxon>Conoidasida</taxon>
        <taxon>Coccidia</taxon>
        <taxon>Eucoccidiorida</taxon>
        <taxon>Eimeriorina</taxon>
        <taxon>Eimeriidae</taxon>
        <taxon>Cyclospora</taxon>
    </lineage>
</organism>
<gene>
    <name evidence="3" type="primary">LOC113146532</name>
</gene>